<comment type="caution">
    <text evidence="10">The sequence shown here is derived from an EMBL/GenBank/DDBJ whole genome shotgun (WGS) entry which is preliminary data.</text>
</comment>
<organism evidence="10 11">
    <name type="scientific">Bosea robiniae</name>
    <dbReference type="NCBI Taxonomy" id="1036780"/>
    <lineage>
        <taxon>Bacteria</taxon>
        <taxon>Pseudomonadati</taxon>
        <taxon>Pseudomonadota</taxon>
        <taxon>Alphaproteobacteria</taxon>
        <taxon>Hyphomicrobiales</taxon>
        <taxon>Boseaceae</taxon>
        <taxon>Bosea</taxon>
    </lineage>
</organism>
<dbReference type="InterPro" id="IPR017475">
    <property type="entry name" value="EPS_sugar_tfrase"/>
</dbReference>
<sequence length="477" mass="52627">MSVNDLSDMPQALPDNYAGLGRLWLGPLTAACDAAVVASLVYAVSFAYHLGATGLPGVDRSTRELAAMLATLFVFVNLMRGRYQIANYLSARGQMGSAFAVWNITLVAFLALLFLAKIADHYSRIVMVATYLCGIPVIALSRSAVVRLVAAGSRSGRITAERAFLIGREANIMSFVSRHKPWHMGFAVTDVAFLKSGGEAALAADLTAAVANCRMTRPDAVFIAVPWSEQEAITACVDAFMNLPVAIHLAPEPIMERFGNAHVVHTGTLSSLRLTRQPLSTVEVAAKRAFDIVAASCGIILTLPLLLLIAVLIRLDSPGPVLFRQRRYGFNQQAFRIFKFRTMTTTDDGKVVVQAKRNDPRITRLGHLLRRYNLDELPQFLNVLAGDMSLVGPRPHALAHDVEFERKIANYARRHNVRPGITGWAQVNGFRGETDTDAKMAGRVAYDHWYIDNWSFWLDIRILFRTVLSRKAFANAR</sequence>
<evidence type="ECO:0000256" key="2">
    <source>
        <dbReference type="ARBA" id="ARBA00006464"/>
    </source>
</evidence>
<keyword evidence="11" id="KW-1185">Reference proteome</keyword>
<protein>
    <submittedName>
        <fullName evidence="10">Undecaprenyl-phosphate glucose phosphotransferase</fullName>
    </submittedName>
</protein>
<dbReference type="Proteomes" id="UP000199468">
    <property type="component" value="Unassembled WGS sequence"/>
</dbReference>
<evidence type="ECO:0000256" key="8">
    <source>
        <dbReference type="SAM" id="Phobius"/>
    </source>
</evidence>
<feature type="transmembrane region" description="Helical" evidence="8">
    <location>
        <begin position="23"/>
        <end position="45"/>
    </location>
</feature>
<feature type="domain" description="Bacterial sugar transferase" evidence="9">
    <location>
        <begin position="287"/>
        <end position="468"/>
    </location>
</feature>
<keyword evidence="4 8" id="KW-0812">Transmembrane</keyword>
<evidence type="ECO:0000256" key="4">
    <source>
        <dbReference type="ARBA" id="ARBA00022692"/>
    </source>
</evidence>
<dbReference type="NCBIfam" id="TIGR03023">
    <property type="entry name" value="WcaJ_sugtrans"/>
    <property type="match status" value="1"/>
</dbReference>
<dbReference type="RefSeq" id="WP_170843354.1">
    <property type="nucleotide sequence ID" value="NZ_FNBZ01000002.1"/>
</dbReference>
<feature type="transmembrane region" description="Helical" evidence="8">
    <location>
        <begin position="65"/>
        <end position="83"/>
    </location>
</feature>
<dbReference type="Pfam" id="PF13727">
    <property type="entry name" value="CoA_binding_3"/>
    <property type="match status" value="1"/>
</dbReference>
<evidence type="ECO:0000313" key="10">
    <source>
        <dbReference type="EMBL" id="SDG02604.1"/>
    </source>
</evidence>
<evidence type="ECO:0000256" key="6">
    <source>
        <dbReference type="ARBA" id="ARBA00023136"/>
    </source>
</evidence>
<keyword evidence="6 8" id="KW-0472">Membrane</keyword>
<gene>
    <name evidence="10" type="ORF">SAMN05421844_102656</name>
</gene>
<dbReference type="Pfam" id="PF02397">
    <property type="entry name" value="Bac_transf"/>
    <property type="match status" value="1"/>
</dbReference>
<dbReference type="EMBL" id="FNBZ01000002">
    <property type="protein sequence ID" value="SDG02604.1"/>
    <property type="molecule type" value="Genomic_DNA"/>
</dbReference>
<feature type="transmembrane region" description="Helical" evidence="8">
    <location>
        <begin position="95"/>
        <end position="116"/>
    </location>
</feature>
<evidence type="ECO:0000256" key="1">
    <source>
        <dbReference type="ARBA" id="ARBA00004141"/>
    </source>
</evidence>
<evidence type="ECO:0000259" key="9">
    <source>
        <dbReference type="Pfam" id="PF02397"/>
    </source>
</evidence>
<name>A0ABY0NSX9_9HYPH</name>
<dbReference type="NCBIfam" id="TIGR03025">
    <property type="entry name" value="EPS_sugtrans"/>
    <property type="match status" value="1"/>
</dbReference>
<dbReference type="InterPro" id="IPR017473">
    <property type="entry name" value="Undecaprenyl-P_gluc_Ptfrase"/>
</dbReference>
<evidence type="ECO:0000256" key="7">
    <source>
        <dbReference type="ARBA" id="ARBA00023169"/>
    </source>
</evidence>
<feature type="transmembrane region" description="Helical" evidence="8">
    <location>
        <begin position="292"/>
        <end position="315"/>
    </location>
</feature>
<evidence type="ECO:0000256" key="5">
    <source>
        <dbReference type="ARBA" id="ARBA00022989"/>
    </source>
</evidence>
<keyword evidence="3" id="KW-0808">Transferase</keyword>
<comment type="similarity">
    <text evidence="2">Belongs to the bacterial sugar transferase family.</text>
</comment>
<evidence type="ECO:0000256" key="3">
    <source>
        <dbReference type="ARBA" id="ARBA00022679"/>
    </source>
</evidence>
<dbReference type="PANTHER" id="PTHR30576">
    <property type="entry name" value="COLANIC BIOSYNTHESIS UDP-GLUCOSE LIPID CARRIER TRANSFERASE"/>
    <property type="match status" value="1"/>
</dbReference>
<dbReference type="InterPro" id="IPR003362">
    <property type="entry name" value="Bact_transf"/>
</dbReference>
<keyword evidence="5 8" id="KW-1133">Transmembrane helix</keyword>
<keyword evidence="7" id="KW-0270">Exopolysaccharide synthesis</keyword>
<reference evidence="10 11" key="1">
    <citation type="submission" date="2016-10" db="EMBL/GenBank/DDBJ databases">
        <authorList>
            <person name="Varghese N."/>
            <person name="Submissions S."/>
        </authorList>
    </citation>
    <scope>NUCLEOTIDE SEQUENCE [LARGE SCALE GENOMIC DNA]</scope>
    <source>
        <strain evidence="10 11">DSM 26672</strain>
    </source>
</reference>
<dbReference type="PANTHER" id="PTHR30576:SF21">
    <property type="entry name" value="UDP-GLUCOSE:UNDECAPRENYL-PHOSPHATE GLUCOSE-1-PHOSPHATE TRANSFERASE"/>
    <property type="match status" value="1"/>
</dbReference>
<evidence type="ECO:0000313" key="11">
    <source>
        <dbReference type="Proteomes" id="UP000199468"/>
    </source>
</evidence>
<comment type="subcellular location">
    <subcellularLocation>
        <location evidence="1">Membrane</location>
        <topology evidence="1">Multi-pass membrane protein</topology>
    </subcellularLocation>
</comment>
<feature type="transmembrane region" description="Helical" evidence="8">
    <location>
        <begin position="122"/>
        <end position="140"/>
    </location>
</feature>
<proteinExistence type="inferred from homology"/>
<accession>A0ABY0NSX9</accession>